<proteinExistence type="predicted"/>
<keyword evidence="2" id="KW-1185">Reference proteome</keyword>
<gene>
    <name evidence="1" type="ORF">DNG_05974</name>
</gene>
<dbReference type="EMBL" id="ONZQ02000008">
    <property type="protein sequence ID" value="SPO03292.1"/>
    <property type="molecule type" value="Genomic_DNA"/>
</dbReference>
<dbReference type="AlphaFoldDB" id="A0AAE8MZ78"/>
<organism evidence="1 2">
    <name type="scientific">Cephalotrichum gorgonifer</name>
    <dbReference type="NCBI Taxonomy" id="2041049"/>
    <lineage>
        <taxon>Eukaryota</taxon>
        <taxon>Fungi</taxon>
        <taxon>Dikarya</taxon>
        <taxon>Ascomycota</taxon>
        <taxon>Pezizomycotina</taxon>
        <taxon>Sordariomycetes</taxon>
        <taxon>Hypocreomycetidae</taxon>
        <taxon>Microascales</taxon>
        <taxon>Microascaceae</taxon>
        <taxon>Cephalotrichum</taxon>
    </lineage>
</organism>
<protein>
    <submittedName>
        <fullName evidence="1">Uncharacterized protein</fullName>
    </submittedName>
</protein>
<comment type="caution">
    <text evidence="1">The sequence shown here is derived from an EMBL/GenBank/DDBJ whole genome shotgun (WGS) entry which is preliminary data.</text>
</comment>
<name>A0AAE8MZ78_9PEZI</name>
<sequence length="62" mass="6763">MLFPNLLEGCGSYEACGPASKFEIDIAELVTNKALTPAVDLMCLEEWNKANTENGTTNKKAR</sequence>
<evidence type="ECO:0000313" key="2">
    <source>
        <dbReference type="Proteomes" id="UP001187682"/>
    </source>
</evidence>
<dbReference type="Proteomes" id="UP001187682">
    <property type="component" value="Unassembled WGS sequence"/>
</dbReference>
<accession>A0AAE8MZ78</accession>
<reference evidence="1" key="1">
    <citation type="submission" date="2018-03" db="EMBL/GenBank/DDBJ databases">
        <authorList>
            <person name="Guldener U."/>
        </authorList>
    </citation>
    <scope>NUCLEOTIDE SEQUENCE</scope>
</reference>
<evidence type="ECO:0000313" key="1">
    <source>
        <dbReference type="EMBL" id="SPO03292.1"/>
    </source>
</evidence>